<evidence type="ECO:0000256" key="2">
    <source>
        <dbReference type="SAM" id="Phobius"/>
    </source>
</evidence>
<sequence>MVTYRDIVPIGTGLIIAASSFGLGVVYSSWPYDVNTLWRYEEGAIDVSIAHYQQWANSPMYIHYTLQAVAGLGLLGCFIKLYKPNEDAKYFEYGTLGLLMVGLIIYLTNLRTGINSCITGNWGEVDAATGVNVMAASQVMIVFALVGVLVLQAGLYYAEWYENKLKEEFYKEEAAEAAAAAEKQAKEEEEVQAETQENAETSGAARKTKQTARKRKS</sequence>
<dbReference type="eggNOG" id="ENOG502RXJB">
    <property type="taxonomic scope" value="Eukaryota"/>
</dbReference>
<organism evidence="4">
    <name type="scientific">Spathaspora passalidarum (strain NRRL Y-27907 / 11-Y1)</name>
    <dbReference type="NCBI Taxonomy" id="619300"/>
    <lineage>
        <taxon>Eukaryota</taxon>
        <taxon>Fungi</taxon>
        <taxon>Dikarya</taxon>
        <taxon>Ascomycota</taxon>
        <taxon>Saccharomycotina</taxon>
        <taxon>Pichiomycetes</taxon>
        <taxon>Debaryomycetaceae</taxon>
        <taxon>Spathaspora</taxon>
    </lineage>
</organism>
<dbReference type="GeneID" id="18872572"/>
<dbReference type="InParanoid" id="G3AH50"/>
<feature type="compositionally biased region" description="Basic residues" evidence="1">
    <location>
        <begin position="206"/>
        <end position="217"/>
    </location>
</feature>
<keyword evidence="2" id="KW-0812">Transmembrane</keyword>
<protein>
    <recommendedName>
        <fullName evidence="5">Shr3 amino acid permease chaperone</fullName>
    </recommendedName>
</protein>
<feature type="transmembrane region" description="Helical" evidence="2">
    <location>
        <begin position="61"/>
        <end position="81"/>
    </location>
</feature>
<evidence type="ECO:0000313" key="4">
    <source>
        <dbReference type="Proteomes" id="UP000000709"/>
    </source>
</evidence>
<reference evidence="3 4" key="1">
    <citation type="journal article" date="2011" name="Proc. Natl. Acad. Sci. U.S.A.">
        <title>Comparative genomics of xylose-fermenting fungi for enhanced biofuel production.</title>
        <authorList>
            <person name="Wohlbach D.J."/>
            <person name="Kuo A."/>
            <person name="Sato T.K."/>
            <person name="Potts K.M."/>
            <person name="Salamov A.A."/>
            <person name="LaButti K.M."/>
            <person name="Sun H."/>
            <person name="Clum A."/>
            <person name="Pangilinan J.L."/>
            <person name="Lindquist E.A."/>
            <person name="Lucas S."/>
            <person name="Lapidus A."/>
            <person name="Jin M."/>
            <person name="Gunawan C."/>
            <person name="Balan V."/>
            <person name="Dale B.E."/>
            <person name="Jeffries T.W."/>
            <person name="Zinkel R."/>
            <person name="Barry K.W."/>
            <person name="Grigoriev I.V."/>
            <person name="Gasch A.P."/>
        </authorList>
    </citation>
    <scope>NUCLEOTIDE SEQUENCE [LARGE SCALE GENOMIC DNA]</scope>
    <source>
        <strain evidence="4">NRRL Y-27907 / 11-Y1</strain>
    </source>
</reference>
<dbReference type="PANTHER" id="PTHR28228">
    <property type="entry name" value="SECRETORY COMPONENT PROTEIN SHR3"/>
    <property type="match status" value="1"/>
</dbReference>
<evidence type="ECO:0000313" key="3">
    <source>
        <dbReference type="EMBL" id="EGW35481.1"/>
    </source>
</evidence>
<dbReference type="RefSeq" id="XP_007372893.1">
    <property type="nucleotide sequence ID" value="XM_007372831.1"/>
</dbReference>
<dbReference type="InterPro" id="IPR013248">
    <property type="entry name" value="Psh3/Shr3"/>
</dbReference>
<dbReference type="OMA" id="ANMLFDG"/>
<dbReference type="KEGG" id="spaa:SPAPADRAFT_58715"/>
<dbReference type="FunCoup" id="G3AH50">
    <property type="interactions" value="56"/>
</dbReference>
<dbReference type="STRING" id="619300.G3AH50"/>
<feature type="region of interest" description="Disordered" evidence="1">
    <location>
        <begin position="180"/>
        <end position="217"/>
    </location>
</feature>
<evidence type="ECO:0000256" key="1">
    <source>
        <dbReference type="SAM" id="MobiDB-lite"/>
    </source>
</evidence>
<proteinExistence type="predicted"/>
<dbReference type="EMBL" id="GL996499">
    <property type="protein sequence ID" value="EGW35481.1"/>
    <property type="molecule type" value="Genomic_DNA"/>
</dbReference>
<feature type="transmembrane region" description="Helical" evidence="2">
    <location>
        <begin position="7"/>
        <end position="30"/>
    </location>
</feature>
<feature type="transmembrane region" description="Helical" evidence="2">
    <location>
        <begin position="134"/>
        <end position="158"/>
    </location>
</feature>
<dbReference type="AlphaFoldDB" id="G3AH50"/>
<dbReference type="GO" id="GO:0051082">
    <property type="term" value="F:unfolded protein binding"/>
    <property type="evidence" value="ECO:0007669"/>
    <property type="project" value="TreeGrafter"/>
</dbReference>
<dbReference type="PIRSF" id="PIRSF029187">
    <property type="entry name" value="Shr3_AAP_chap"/>
    <property type="match status" value="1"/>
</dbReference>
<accession>G3AH50</accession>
<dbReference type="OrthoDB" id="5229808at2759"/>
<dbReference type="HOGENOM" id="CLU_080510_1_0_1"/>
<keyword evidence="4" id="KW-1185">Reference proteome</keyword>
<feature type="transmembrane region" description="Helical" evidence="2">
    <location>
        <begin position="93"/>
        <end position="114"/>
    </location>
</feature>
<dbReference type="SMART" id="SM00786">
    <property type="entry name" value="SHR3_chaperone"/>
    <property type="match status" value="1"/>
</dbReference>
<dbReference type="PANTHER" id="PTHR28228:SF1">
    <property type="entry name" value="SECRETORY COMPONENT PROTEIN SHR3"/>
    <property type="match status" value="1"/>
</dbReference>
<dbReference type="GO" id="GO:0006888">
    <property type="term" value="P:endoplasmic reticulum to Golgi vesicle-mediated transport"/>
    <property type="evidence" value="ECO:0007669"/>
    <property type="project" value="TreeGrafter"/>
</dbReference>
<dbReference type="Pfam" id="PF08229">
    <property type="entry name" value="SHR3_chaperone"/>
    <property type="match status" value="1"/>
</dbReference>
<keyword evidence="2" id="KW-0472">Membrane</keyword>
<dbReference type="GO" id="GO:0005789">
    <property type="term" value="C:endoplasmic reticulum membrane"/>
    <property type="evidence" value="ECO:0007669"/>
    <property type="project" value="TreeGrafter"/>
</dbReference>
<dbReference type="Proteomes" id="UP000000709">
    <property type="component" value="Unassembled WGS sequence"/>
</dbReference>
<gene>
    <name evidence="3" type="ORF">SPAPADRAFT_58715</name>
</gene>
<name>G3AH50_SPAPN</name>
<keyword evidence="2" id="KW-1133">Transmembrane helix</keyword>
<evidence type="ECO:0008006" key="5">
    <source>
        <dbReference type="Google" id="ProtNLM"/>
    </source>
</evidence>